<keyword evidence="1" id="KW-0812">Transmembrane</keyword>
<protein>
    <recommendedName>
        <fullName evidence="4">G-protein coupled receptors family 1 profile domain-containing protein</fullName>
    </recommendedName>
</protein>
<reference evidence="2 3" key="1">
    <citation type="journal article" date="2015" name="Genome Biol.">
        <title>Comparative genomics of Steinernema reveals deeply conserved gene regulatory networks.</title>
        <authorList>
            <person name="Dillman A.R."/>
            <person name="Macchietto M."/>
            <person name="Porter C.F."/>
            <person name="Rogers A."/>
            <person name="Williams B."/>
            <person name="Antoshechkin I."/>
            <person name="Lee M.M."/>
            <person name="Goodwin Z."/>
            <person name="Lu X."/>
            <person name="Lewis E.E."/>
            <person name="Goodrich-Blair H."/>
            <person name="Stock S.P."/>
            <person name="Adams B.J."/>
            <person name="Sternberg P.W."/>
            <person name="Mortazavi A."/>
        </authorList>
    </citation>
    <scope>NUCLEOTIDE SEQUENCE [LARGE SCALE GENOMIC DNA]</scope>
    <source>
        <strain evidence="2 3">ALL</strain>
    </source>
</reference>
<keyword evidence="3" id="KW-1185">Reference proteome</keyword>
<dbReference type="Proteomes" id="UP000298663">
    <property type="component" value="Unassembled WGS sequence"/>
</dbReference>
<evidence type="ECO:0000313" key="2">
    <source>
        <dbReference type="EMBL" id="TKR94460.1"/>
    </source>
</evidence>
<reference evidence="2 3" key="2">
    <citation type="journal article" date="2019" name="G3 (Bethesda)">
        <title>Hybrid Assembly of the Genome of the Entomopathogenic Nematode Steinernema carpocapsae Identifies the X-Chromosome.</title>
        <authorList>
            <person name="Serra L."/>
            <person name="Macchietto M."/>
            <person name="Macias-Munoz A."/>
            <person name="McGill C.J."/>
            <person name="Rodriguez I.M."/>
            <person name="Rodriguez B."/>
            <person name="Murad R."/>
            <person name="Mortazavi A."/>
        </authorList>
    </citation>
    <scope>NUCLEOTIDE SEQUENCE [LARGE SCALE GENOMIC DNA]</scope>
    <source>
        <strain evidence="2 3">ALL</strain>
    </source>
</reference>
<dbReference type="EMBL" id="AZBU02000002">
    <property type="protein sequence ID" value="TKR94460.1"/>
    <property type="molecule type" value="Genomic_DNA"/>
</dbReference>
<feature type="transmembrane region" description="Helical" evidence="1">
    <location>
        <begin position="218"/>
        <end position="242"/>
    </location>
</feature>
<sequence length="305" mass="35706">MAIDNLDYVIVVHIEVFVYVASIIFGILGLVFFKKHQKQGHFFGTLTLYLVITIIYGISLEENYLRQLLGHGYRIFWDFPIDYSWSVFKLLLPPFFTYISGVVLALDRVLAMSLPLKHSRYHMSTILAGIALLVCLMTVLLLFISNAIVPGSGREAMSWFKSSITYQLYMGTFWFYEAVYLFEVLLHITFCVQFYMFTRKRELFHARLKNNKTNHITLFQIVSQSLLCLLPKLCRYINMLFFENSVSWIVKYHSYYHTFLAVHVCLVNFFIVYRFFPERKSSVLVHNATVHGALFTRQILTSSTH</sequence>
<feature type="transmembrane region" description="Helical" evidence="1">
    <location>
        <begin position="126"/>
        <end position="149"/>
    </location>
</feature>
<gene>
    <name evidence="2" type="ORF">L596_008736</name>
</gene>
<accession>A0A4U5PDM0</accession>
<comment type="caution">
    <text evidence="2">The sequence shown here is derived from an EMBL/GenBank/DDBJ whole genome shotgun (WGS) entry which is preliminary data.</text>
</comment>
<keyword evidence="1" id="KW-1133">Transmembrane helix</keyword>
<feature type="transmembrane region" description="Helical" evidence="1">
    <location>
        <begin position="12"/>
        <end position="33"/>
    </location>
</feature>
<feature type="transmembrane region" description="Helical" evidence="1">
    <location>
        <begin position="95"/>
        <end position="114"/>
    </location>
</feature>
<evidence type="ECO:0000256" key="1">
    <source>
        <dbReference type="SAM" id="Phobius"/>
    </source>
</evidence>
<feature type="transmembrane region" description="Helical" evidence="1">
    <location>
        <begin position="178"/>
        <end position="197"/>
    </location>
</feature>
<feature type="transmembrane region" description="Helical" evidence="1">
    <location>
        <begin position="40"/>
        <end position="59"/>
    </location>
</feature>
<proteinExistence type="predicted"/>
<dbReference type="OrthoDB" id="10555658at2759"/>
<evidence type="ECO:0000313" key="3">
    <source>
        <dbReference type="Proteomes" id="UP000298663"/>
    </source>
</evidence>
<name>A0A4U5PDM0_STECR</name>
<keyword evidence="1" id="KW-0472">Membrane</keyword>
<feature type="transmembrane region" description="Helical" evidence="1">
    <location>
        <begin position="254"/>
        <end position="276"/>
    </location>
</feature>
<organism evidence="2 3">
    <name type="scientific">Steinernema carpocapsae</name>
    <name type="common">Entomopathogenic nematode</name>
    <dbReference type="NCBI Taxonomy" id="34508"/>
    <lineage>
        <taxon>Eukaryota</taxon>
        <taxon>Metazoa</taxon>
        <taxon>Ecdysozoa</taxon>
        <taxon>Nematoda</taxon>
        <taxon>Chromadorea</taxon>
        <taxon>Rhabditida</taxon>
        <taxon>Tylenchina</taxon>
        <taxon>Panagrolaimomorpha</taxon>
        <taxon>Strongyloidoidea</taxon>
        <taxon>Steinernematidae</taxon>
        <taxon>Steinernema</taxon>
    </lineage>
</organism>
<evidence type="ECO:0008006" key="4">
    <source>
        <dbReference type="Google" id="ProtNLM"/>
    </source>
</evidence>
<dbReference type="AlphaFoldDB" id="A0A4U5PDM0"/>